<dbReference type="OrthoDB" id="596512at2"/>
<sequence length="488" mass="54544">MKKILIALVCLTPLLEAKAQFPYVRFGLEGQAGYTSNDQVPFWMRSNQFGSVPLSGASASLIGSARVDYDTSRTKLFDWGAGVQVRGNAGKGSNLTLIEGYGKLRIGIFQLQGGRIKQVMGLSDTLLTSGNYAISGNALGIPKVEISIPEYYAIPFLGRFVAFKGNFAHGWIGKTPVQYGDTNMTTTQFHQKSLYVRLGKPASKLKLYGGFNHQVFFGDEKYVWSERSFRNKKFNLSEWKTYEYIVLGKVWNWSKVGNHIGSIDLGLEYALKNSRLLIYRQTFYEVGGLAHLSNVMDGLHGISLTNTRTDSKRVKWNKLLLEVLLTKNQGGETWSKVTPSGDEDYYNNYMYTEGWSYNGTGLGNPLITAQKDMRPGQPHYPKDYFANNRVIAFHAGGDVDFNEWNMLARLTYSINYGTFGTSPQGHTTGETHTQPIYGFFEPTNQFSGFVEVGRALKNNMRVSGTAALDQGRLLNNSFGLQLKLSKTF</sequence>
<dbReference type="EMBL" id="FNAN01000002">
    <property type="protein sequence ID" value="SDD87256.1"/>
    <property type="molecule type" value="Genomic_DNA"/>
</dbReference>
<protein>
    <submittedName>
        <fullName evidence="1">Capsule assembly protein Wzi</fullName>
    </submittedName>
</protein>
<proteinExistence type="predicted"/>
<organism evidence="1 2">
    <name type="scientific">Dyadobacter soli</name>
    <dbReference type="NCBI Taxonomy" id="659014"/>
    <lineage>
        <taxon>Bacteria</taxon>
        <taxon>Pseudomonadati</taxon>
        <taxon>Bacteroidota</taxon>
        <taxon>Cytophagia</taxon>
        <taxon>Cytophagales</taxon>
        <taxon>Spirosomataceae</taxon>
        <taxon>Dyadobacter</taxon>
    </lineage>
</organism>
<dbReference type="STRING" id="659014.SAMN04487996_102393"/>
<dbReference type="Proteomes" id="UP000198748">
    <property type="component" value="Unassembled WGS sequence"/>
</dbReference>
<dbReference type="Gene3D" id="2.40.160.130">
    <property type="entry name" value="Capsule assembly protein Wzi"/>
    <property type="match status" value="1"/>
</dbReference>
<evidence type="ECO:0000313" key="2">
    <source>
        <dbReference type="Proteomes" id="UP000198748"/>
    </source>
</evidence>
<dbReference type="AlphaFoldDB" id="A0A1G6YCC6"/>
<gene>
    <name evidence="1" type="ORF">SAMN04487996_102393</name>
</gene>
<keyword evidence="2" id="KW-1185">Reference proteome</keyword>
<dbReference type="InterPro" id="IPR038636">
    <property type="entry name" value="Wzi_sf"/>
</dbReference>
<reference evidence="2" key="1">
    <citation type="submission" date="2016-10" db="EMBL/GenBank/DDBJ databases">
        <authorList>
            <person name="Varghese N."/>
            <person name="Submissions S."/>
        </authorList>
    </citation>
    <scope>NUCLEOTIDE SEQUENCE [LARGE SCALE GENOMIC DNA]</scope>
    <source>
        <strain evidence="2">DSM 25329</strain>
    </source>
</reference>
<name>A0A1G6YCC6_9BACT</name>
<dbReference type="RefSeq" id="WP_090146984.1">
    <property type="nucleotide sequence ID" value="NZ_FNAN01000002.1"/>
</dbReference>
<accession>A0A1G6YCC6</accession>
<dbReference type="Pfam" id="PF14052">
    <property type="entry name" value="Caps_assemb_Wzi"/>
    <property type="match status" value="1"/>
</dbReference>
<dbReference type="InterPro" id="IPR026950">
    <property type="entry name" value="Caps_assemb_Wzi"/>
</dbReference>
<evidence type="ECO:0000313" key="1">
    <source>
        <dbReference type="EMBL" id="SDD87256.1"/>
    </source>
</evidence>